<evidence type="ECO:0008006" key="3">
    <source>
        <dbReference type="Google" id="ProtNLM"/>
    </source>
</evidence>
<evidence type="ECO:0000313" key="1">
    <source>
        <dbReference type="EMBL" id="PRX46332.1"/>
    </source>
</evidence>
<organism evidence="1 2">
    <name type="scientific">Nonomuraea fuscirosea</name>
    <dbReference type="NCBI Taxonomy" id="1291556"/>
    <lineage>
        <taxon>Bacteria</taxon>
        <taxon>Bacillati</taxon>
        <taxon>Actinomycetota</taxon>
        <taxon>Actinomycetes</taxon>
        <taxon>Streptosporangiales</taxon>
        <taxon>Streptosporangiaceae</taxon>
        <taxon>Nonomuraea</taxon>
    </lineage>
</organism>
<dbReference type="RefSeq" id="WP_106253096.1">
    <property type="nucleotide sequence ID" value="NZ_JBFAIL010000042.1"/>
</dbReference>
<dbReference type="AlphaFoldDB" id="A0A2T0LRZ2"/>
<keyword evidence="2" id="KW-1185">Reference proteome</keyword>
<name>A0A2T0LRZ2_9ACTN</name>
<protein>
    <recommendedName>
        <fullName evidence="3">IrrE N-terminal-like domain-containing protein</fullName>
    </recommendedName>
</protein>
<reference evidence="1 2" key="1">
    <citation type="submission" date="2018-03" db="EMBL/GenBank/DDBJ databases">
        <title>Genomic Encyclopedia of Type Strains, Phase III (KMG-III): the genomes of soil and plant-associated and newly described type strains.</title>
        <authorList>
            <person name="Whitman W."/>
        </authorList>
    </citation>
    <scope>NUCLEOTIDE SEQUENCE [LARGE SCALE GENOMIC DNA]</scope>
    <source>
        <strain evidence="1 2">CGMCC 4.7104</strain>
    </source>
</reference>
<evidence type="ECO:0000313" key="2">
    <source>
        <dbReference type="Proteomes" id="UP000238312"/>
    </source>
</evidence>
<sequence>MFRLPRRTLYKQLQREHAALLRQIPDPFNVDQFCVLLRRLTGRNVVAHPFELGRFSRLDACGVGGLYIRTSDLDIIGYAGYVPVPHQLMMIFHEAAHLVCGHYREPEARQGIAAQTMAPSPTSSHPMLRILTRSIGGLDDEAKSQIVQFTNLVQQTHGLPLVAGRSDIEAVMGRSLRDRGPLEKEADALAMALGDRVRRGGLQSLNPAQGQALRELAGPLIHPYRDE</sequence>
<proteinExistence type="predicted"/>
<gene>
    <name evidence="1" type="ORF">B0I32_14521</name>
</gene>
<dbReference type="OrthoDB" id="4144896at2"/>
<accession>A0A2T0LRZ2</accession>
<dbReference type="EMBL" id="PVNG01000045">
    <property type="protein sequence ID" value="PRX46332.1"/>
    <property type="molecule type" value="Genomic_DNA"/>
</dbReference>
<comment type="caution">
    <text evidence="1">The sequence shown here is derived from an EMBL/GenBank/DDBJ whole genome shotgun (WGS) entry which is preliminary data.</text>
</comment>
<dbReference type="Proteomes" id="UP000238312">
    <property type="component" value="Unassembled WGS sequence"/>
</dbReference>